<organism evidence="1 2">
    <name type="scientific">Streptomyces poonensis</name>
    <dbReference type="NCBI Taxonomy" id="68255"/>
    <lineage>
        <taxon>Bacteria</taxon>
        <taxon>Bacillati</taxon>
        <taxon>Actinomycetota</taxon>
        <taxon>Actinomycetes</taxon>
        <taxon>Kitasatosporales</taxon>
        <taxon>Streptomycetaceae</taxon>
        <taxon>Streptomyces</taxon>
    </lineage>
</organism>
<comment type="caution">
    <text evidence="1">The sequence shown here is derived from an EMBL/GenBank/DDBJ whole genome shotgun (WGS) entry which is preliminary data.</text>
</comment>
<evidence type="ECO:0000313" key="1">
    <source>
        <dbReference type="EMBL" id="GGZ27187.1"/>
    </source>
</evidence>
<keyword evidence="2" id="KW-1185">Reference proteome</keyword>
<proteinExistence type="predicted"/>
<dbReference type="PANTHER" id="PTHR30007">
    <property type="entry name" value="PHP DOMAIN PROTEIN"/>
    <property type="match status" value="1"/>
</dbReference>
<reference evidence="1" key="1">
    <citation type="journal article" date="2014" name="Int. J. Syst. Evol. Microbiol.">
        <title>Complete genome sequence of Corynebacterium casei LMG S-19264T (=DSM 44701T), isolated from a smear-ripened cheese.</title>
        <authorList>
            <consortium name="US DOE Joint Genome Institute (JGI-PGF)"/>
            <person name="Walter F."/>
            <person name="Albersmeier A."/>
            <person name="Kalinowski J."/>
            <person name="Ruckert C."/>
        </authorList>
    </citation>
    <scope>NUCLEOTIDE SEQUENCE</scope>
    <source>
        <strain evidence="1">JCM 4815</strain>
    </source>
</reference>
<dbReference type="Proteomes" id="UP000622166">
    <property type="component" value="Unassembled WGS sequence"/>
</dbReference>
<dbReference type="AlphaFoldDB" id="A0A918UQU7"/>
<sequence>MLTAALAPGQGHGKLLEVVQRAPGSRGFAPLPRRWTAERTFGRIRMFRRLARDNETLPARSAALIRLRMTDLMARRLTGESTPTRRGT</sequence>
<reference evidence="1" key="2">
    <citation type="submission" date="2020-09" db="EMBL/GenBank/DDBJ databases">
        <authorList>
            <person name="Sun Q."/>
            <person name="Ohkuma M."/>
        </authorList>
    </citation>
    <scope>NUCLEOTIDE SEQUENCE</scope>
    <source>
        <strain evidence="1">JCM 4815</strain>
    </source>
</reference>
<evidence type="ECO:0000313" key="2">
    <source>
        <dbReference type="Proteomes" id="UP000622166"/>
    </source>
</evidence>
<name>A0A918UQU7_9ACTN</name>
<protein>
    <recommendedName>
        <fullName evidence="3">Transposase DDE domain-containing protein</fullName>
    </recommendedName>
</protein>
<evidence type="ECO:0008006" key="3">
    <source>
        <dbReference type="Google" id="ProtNLM"/>
    </source>
</evidence>
<dbReference type="PANTHER" id="PTHR30007:SF0">
    <property type="entry name" value="TRANSPOSASE"/>
    <property type="match status" value="1"/>
</dbReference>
<dbReference type="EMBL" id="BMVW01000013">
    <property type="protein sequence ID" value="GGZ27187.1"/>
    <property type="molecule type" value="Genomic_DNA"/>
</dbReference>
<gene>
    <name evidence="1" type="ORF">GCM10010365_54200</name>
</gene>
<accession>A0A918UQU7</accession>